<dbReference type="Proteomes" id="UP000178372">
    <property type="component" value="Unassembled WGS sequence"/>
</dbReference>
<organism evidence="4 5">
    <name type="scientific">Candidatus Roizmanbacteria bacterium RIFCSPHIGHO2_01_FULL_39_12b</name>
    <dbReference type="NCBI Taxonomy" id="1802030"/>
    <lineage>
        <taxon>Bacteria</taxon>
        <taxon>Candidatus Roizmaniibacteriota</taxon>
    </lineage>
</organism>
<keyword evidence="2" id="KW-1133">Transmembrane helix</keyword>
<dbReference type="Gene3D" id="3.10.350.10">
    <property type="entry name" value="LysM domain"/>
    <property type="match status" value="2"/>
</dbReference>
<comment type="caution">
    <text evidence="4">The sequence shown here is derived from an EMBL/GenBank/DDBJ whole genome shotgun (WGS) entry which is preliminary data.</text>
</comment>
<proteinExistence type="predicted"/>
<keyword evidence="2" id="KW-0812">Transmembrane</keyword>
<keyword evidence="2" id="KW-0472">Membrane</keyword>
<name>A0A1F7GAW0_9BACT</name>
<accession>A0A1F7GAW0</accession>
<feature type="domain" description="LysM" evidence="3">
    <location>
        <begin position="68"/>
        <end position="115"/>
    </location>
</feature>
<dbReference type="CDD" id="cd00118">
    <property type="entry name" value="LysM"/>
    <property type="match status" value="2"/>
</dbReference>
<reference evidence="4 5" key="1">
    <citation type="journal article" date="2016" name="Nat. Commun.">
        <title>Thousands of microbial genomes shed light on interconnected biogeochemical processes in an aquifer system.</title>
        <authorList>
            <person name="Anantharaman K."/>
            <person name="Brown C.T."/>
            <person name="Hug L.A."/>
            <person name="Sharon I."/>
            <person name="Castelle C.J."/>
            <person name="Probst A.J."/>
            <person name="Thomas B.C."/>
            <person name="Singh A."/>
            <person name="Wilkins M.J."/>
            <person name="Karaoz U."/>
            <person name="Brodie E.L."/>
            <person name="Williams K.H."/>
            <person name="Hubbard S.S."/>
            <person name="Banfield J.F."/>
        </authorList>
    </citation>
    <scope>NUCLEOTIDE SEQUENCE [LARGE SCALE GENOMIC DNA]</scope>
</reference>
<gene>
    <name evidence="4" type="ORF">A2690_01315</name>
</gene>
<feature type="domain" description="LysM" evidence="3">
    <location>
        <begin position="164"/>
        <end position="213"/>
    </location>
</feature>
<protein>
    <recommendedName>
        <fullName evidence="3">LysM domain-containing protein</fullName>
    </recommendedName>
</protein>
<evidence type="ECO:0000313" key="5">
    <source>
        <dbReference type="Proteomes" id="UP000178372"/>
    </source>
</evidence>
<dbReference type="InterPro" id="IPR018392">
    <property type="entry name" value="LysM"/>
</dbReference>
<dbReference type="Pfam" id="PF01476">
    <property type="entry name" value="LysM"/>
    <property type="match status" value="2"/>
</dbReference>
<feature type="transmembrane region" description="Helical" evidence="2">
    <location>
        <begin position="20"/>
        <end position="37"/>
    </location>
</feature>
<sequence>MPNKRTQQDRIIETIRENYVSALIGLIIVVLGIGYVYNTIKNRTNLKNNQAAQEEVTEQSQQGTISGRTYKVQKGDTLWNIAERKYQSGFNYVDIVTANKLKSANSIEVGQNLTLPDVPSKKITVGKITPTALPTATKAPTPSTRPTEVVKKPTPTTPITINGNSYAVVKGDHLWGIAVRAYGDGYKWVDIWRANRKMIMNPNLIYPGQKFILPR</sequence>
<dbReference type="AlphaFoldDB" id="A0A1F7GAW0"/>
<dbReference type="InterPro" id="IPR036779">
    <property type="entry name" value="LysM_dom_sf"/>
</dbReference>
<dbReference type="EMBL" id="MFZF01000021">
    <property type="protein sequence ID" value="OGK16039.1"/>
    <property type="molecule type" value="Genomic_DNA"/>
</dbReference>
<feature type="region of interest" description="Disordered" evidence="1">
    <location>
        <begin position="133"/>
        <end position="156"/>
    </location>
</feature>
<evidence type="ECO:0000259" key="3">
    <source>
        <dbReference type="PROSITE" id="PS51782"/>
    </source>
</evidence>
<dbReference type="SMART" id="SM00257">
    <property type="entry name" value="LysM"/>
    <property type="match status" value="2"/>
</dbReference>
<dbReference type="PANTHER" id="PTHR34700">
    <property type="entry name" value="POTASSIUM BINDING PROTEIN KBP"/>
    <property type="match status" value="1"/>
</dbReference>
<dbReference type="PANTHER" id="PTHR34700:SF4">
    <property type="entry name" value="PHAGE-LIKE ELEMENT PBSX PROTEIN XKDP"/>
    <property type="match status" value="1"/>
</dbReference>
<evidence type="ECO:0000256" key="2">
    <source>
        <dbReference type="SAM" id="Phobius"/>
    </source>
</evidence>
<dbReference type="PROSITE" id="PS51782">
    <property type="entry name" value="LYSM"/>
    <property type="match status" value="2"/>
</dbReference>
<evidence type="ECO:0000313" key="4">
    <source>
        <dbReference type="EMBL" id="OGK16039.1"/>
    </source>
</evidence>
<dbReference type="SUPFAM" id="SSF54106">
    <property type="entry name" value="LysM domain"/>
    <property type="match status" value="2"/>
</dbReference>
<evidence type="ECO:0000256" key="1">
    <source>
        <dbReference type="SAM" id="MobiDB-lite"/>
    </source>
</evidence>
<dbReference type="InterPro" id="IPR052196">
    <property type="entry name" value="Bact_Kbp"/>
</dbReference>